<feature type="non-terminal residue" evidence="1">
    <location>
        <position position="1"/>
    </location>
</feature>
<protein>
    <submittedName>
        <fullName evidence="1">Uncharacterized protein</fullName>
    </submittedName>
</protein>
<reference evidence="1" key="1">
    <citation type="journal article" date="2014" name="Front. Microbiol.">
        <title>High frequency of phylogenetically diverse reductive dehalogenase-homologous genes in deep subseafloor sedimentary metagenomes.</title>
        <authorList>
            <person name="Kawai M."/>
            <person name="Futagami T."/>
            <person name="Toyoda A."/>
            <person name="Takaki Y."/>
            <person name="Nishi S."/>
            <person name="Hori S."/>
            <person name="Arai W."/>
            <person name="Tsubouchi T."/>
            <person name="Morono Y."/>
            <person name="Uchiyama I."/>
            <person name="Ito T."/>
            <person name="Fujiyama A."/>
            <person name="Inagaki F."/>
            <person name="Takami H."/>
        </authorList>
    </citation>
    <scope>NUCLEOTIDE SEQUENCE</scope>
    <source>
        <strain evidence="1">Expedition CK06-06</strain>
    </source>
</reference>
<dbReference type="AlphaFoldDB" id="X0UBT0"/>
<accession>X0UBT0</accession>
<evidence type="ECO:0000313" key="1">
    <source>
        <dbReference type="EMBL" id="GAF97837.1"/>
    </source>
</evidence>
<name>X0UBT0_9ZZZZ</name>
<organism evidence="1">
    <name type="scientific">marine sediment metagenome</name>
    <dbReference type="NCBI Taxonomy" id="412755"/>
    <lineage>
        <taxon>unclassified sequences</taxon>
        <taxon>metagenomes</taxon>
        <taxon>ecological metagenomes</taxon>
    </lineage>
</organism>
<dbReference type="InterPro" id="IPR053842">
    <property type="entry name" value="NikA-like"/>
</dbReference>
<proteinExistence type="predicted"/>
<dbReference type="Pfam" id="PF21983">
    <property type="entry name" value="NikA-like"/>
    <property type="match status" value="1"/>
</dbReference>
<gene>
    <name evidence="1" type="ORF">S01H1_28529</name>
</gene>
<dbReference type="EMBL" id="BARS01017443">
    <property type="protein sequence ID" value="GAF97837.1"/>
    <property type="molecule type" value="Genomic_DNA"/>
</dbReference>
<comment type="caution">
    <text evidence="1">The sequence shown here is derived from an EMBL/GenBank/DDBJ whole genome shotgun (WGS) entry which is preliminary data.</text>
</comment>
<sequence>YRRPVRERMIFARVTDEERENVTQHAKKYKFSVSELVRDAMAKYMKPVKRAKR</sequence>